<dbReference type="Proteomes" id="UP000830671">
    <property type="component" value="Chromosome 1"/>
</dbReference>
<dbReference type="GeneID" id="73335377"/>
<keyword evidence="2" id="KW-1185">Reference proteome</keyword>
<dbReference type="RefSeq" id="XP_049136324.1">
    <property type="nucleotide sequence ID" value="XM_049280367.1"/>
</dbReference>
<proteinExistence type="predicted"/>
<name>A0A9Q8SC52_9PEZI</name>
<dbReference type="AlphaFoldDB" id="A0A9Q8SC52"/>
<sequence>MAETSSVWRAPWWDAIQSSGTYLLSTQYTSTDGRFRLIVDLGKDAWTRREGKGGASRQEEIRPHDIFAASAIPTLRNFPIVTPLD</sequence>
<reference evidence="1" key="1">
    <citation type="journal article" date="2021" name="Mol. Plant Microbe Interact.">
        <title>Complete Genome Sequence of the Plant-Pathogenic Fungus Colletotrichum lupini.</title>
        <authorList>
            <person name="Baroncelli R."/>
            <person name="Pensec F."/>
            <person name="Da Lio D."/>
            <person name="Boufleur T."/>
            <person name="Vicente I."/>
            <person name="Sarrocco S."/>
            <person name="Picot A."/>
            <person name="Baraldi E."/>
            <person name="Sukno S."/>
            <person name="Thon M."/>
            <person name="Le Floch G."/>
        </authorList>
    </citation>
    <scope>NUCLEOTIDE SEQUENCE</scope>
    <source>
        <strain evidence="1">IMI 504893</strain>
    </source>
</reference>
<accession>A0A9Q8SC52</accession>
<dbReference type="KEGG" id="clup:CLUP02_01326"/>
<evidence type="ECO:0000313" key="2">
    <source>
        <dbReference type="Proteomes" id="UP000830671"/>
    </source>
</evidence>
<gene>
    <name evidence="1" type="ORF">CLUP02_01326</name>
</gene>
<organism evidence="1 2">
    <name type="scientific">Colletotrichum lupini</name>
    <dbReference type="NCBI Taxonomy" id="145971"/>
    <lineage>
        <taxon>Eukaryota</taxon>
        <taxon>Fungi</taxon>
        <taxon>Dikarya</taxon>
        <taxon>Ascomycota</taxon>
        <taxon>Pezizomycotina</taxon>
        <taxon>Sordariomycetes</taxon>
        <taxon>Hypocreomycetidae</taxon>
        <taxon>Glomerellales</taxon>
        <taxon>Glomerellaceae</taxon>
        <taxon>Colletotrichum</taxon>
        <taxon>Colletotrichum acutatum species complex</taxon>
    </lineage>
</organism>
<dbReference type="EMBL" id="CP019471">
    <property type="protein sequence ID" value="UQC74674.1"/>
    <property type="molecule type" value="Genomic_DNA"/>
</dbReference>
<evidence type="ECO:0000313" key="1">
    <source>
        <dbReference type="EMBL" id="UQC74674.1"/>
    </source>
</evidence>
<protein>
    <submittedName>
        <fullName evidence="1">Uncharacterized protein</fullName>
    </submittedName>
</protein>